<dbReference type="InterPro" id="IPR001547">
    <property type="entry name" value="Glyco_hydro_5"/>
</dbReference>
<comment type="subcellular location">
    <subcellularLocation>
        <location evidence="2">Secreted</location>
    </subcellularLocation>
</comment>
<dbReference type="GO" id="GO:0005576">
    <property type="term" value="C:extracellular region"/>
    <property type="evidence" value="ECO:0007669"/>
    <property type="project" value="UniProtKB-SubCell"/>
</dbReference>
<evidence type="ECO:0000256" key="2">
    <source>
        <dbReference type="ARBA" id="ARBA00004613"/>
    </source>
</evidence>
<dbReference type="SUPFAM" id="SSF100966">
    <property type="entry name" value="Translation initiation factor 2 beta, aIF2beta, N-terminal domain"/>
    <property type="match status" value="1"/>
</dbReference>
<name>A0A834H002_RHOSS</name>
<dbReference type="Gene3D" id="3.20.20.80">
    <property type="entry name" value="Glycosidases"/>
    <property type="match status" value="1"/>
</dbReference>
<dbReference type="Pfam" id="PF01873">
    <property type="entry name" value="eIF-5_eIF-2B"/>
    <property type="match status" value="1"/>
</dbReference>
<dbReference type="Proteomes" id="UP000626092">
    <property type="component" value="Unassembled WGS sequence"/>
</dbReference>
<evidence type="ECO:0000313" key="10">
    <source>
        <dbReference type="Proteomes" id="UP000626092"/>
    </source>
</evidence>
<sequence length="696" mass="78972">MLKSGLNRGVFSFHFFRSYPTVFNSVLKFFKPAADLNVAIKVPRNSAQVSGAALEELSTEENVMAEDEEGDGIVLWQQYPWERTDRDYDYEELLSRVFHILRENNPELAGDRRRTVMRPPQIQCIARIPVLNVILMHRQPAHVMTFLLTEMGTSGSLDGQQRLVIKGRFAPKNFEGIFRRYISKFLVYPLTCGSGRSVAPIKASFVARTPPSFSLSTCSSDAIPFLILQRKTQQWNVKKTWMKWEETYADAGKPLDSLSEYCYALKPRTQNVNGYGNLDRSDGELAYFSINHGICEIGKMEDDAWTMVQKKGNQFVVNDQPFYFNGFNTYWLMVFAVDQSTRGKVTGVFQQASSVGLTVGRTWAFNDGQWRALQKSPSVYDEEVFKALDFLVSEAKKYKIRLILSLTNNWDDYGGKAQYVKWGKAAGFNLTSDDDFFSHPTTVLNRVNTLTNITYKDDPTIFAWELMNEPRCASDPSGDKLQAWIEEMAVYVKSIDPKHLVEIGLEGFYGPSTPNRFQFNPNTDAQQVGTDFIRNHQVLGVDFASAHIYADSWISEEISNAHIPFVKAWMQSHIEDAENFLGMPVVFGEFGVSSKDTGYNTSFRNTLFSTVYKTLLNSTKKGGSGGGSLLWQLFPEGTDYMDDGYAIVLSKSPSTSDIISLHSKRLTTINSFCSWKCHWGCKKNHPLETFIYHDDL</sequence>
<evidence type="ECO:0000313" key="9">
    <source>
        <dbReference type="EMBL" id="KAF7143805.1"/>
    </source>
</evidence>
<dbReference type="EMBL" id="WJXA01000005">
    <property type="protein sequence ID" value="KAF7143805.1"/>
    <property type="molecule type" value="Genomic_DNA"/>
</dbReference>
<dbReference type="GO" id="GO:0000272">
    <property type="term" value="P:polysaccharide catabolic process"/>
    <property type="evidence" value="ECO:0007669"/>
    <property type="project" value="InterPro"/>
</dbReference>
<proteinExistence type="inferred from homology"/>
<dbReference type="InterPro" id="IPR045053">
    <property type="entry name" value="MAN-like"/>
</dbReference>
<dbReference type="InterPro" id="IPR016189">
    <property type="entry name" value="Transl_init_fac_IF2/IF5_N"/>
</dbReference>
<gene>
    <name evidence="9" type="ORF">RHSIM_Rhsim05G0231900</name>
</gene>
<dbReference type="SMART" id="SM00653">
    <property type="entry name" value="eIF2B_5"/>
    <property type="match status" value="1"/>
</dbReference>
<keyword evidence="5" id="KW-0964">Secreted</keyword>
<evidence type="ECO:0000256" key="4">
    <source>
        <dbReference type="ARBA" id="ARBA00012706"/>
    </source>
</evidence>
<dbReference type="Gene3D" id="3.30.30.170">
    <property type="match status" value="1"/>
</dbReference>
<comment type="caution">
    <text evidence="9">The sequence shown here is derived from an EMBL/GenBank/DDBJ whole genome shotgun (WGS) entry which is preliminary data.</text>
</comment>
<keyword evidence="10" id="KW-1185">Reference proteome</keyword>
<accession>A0A834H002</accession>
<dbReference type="EC" id="3.2.1.78" evidence="4"/>
<comment type="similarity">
    <text evidence="3">Belongs to the glycosyl hydrolase 5 (cellulase A) family.</text>
</comment>
<dbReference type="GO" id="GO:0016985">
    <property type="term" value="F:mannan endo-1,4-beta-mannosidase activity"/>
    <property type="evidence" value="ECO:0007669"/>
    <property type="project" value="UniProtKB-EC"/>
</dbReference>
<dbReference type="OrthoDB" id="406631at2759"/>
<dbReference type="AlphaFoldDB" id="A0A834H002"/>
<evidence type="ECO:0000256" key="1">
    <source>
        <dbReference type="ARBA" id="ARBA00001678"/>
    </source>
</evidence>
<dbReference type="PANTHER" id="PTHR31451">
    <property type="match status" value="1"/>
</dbReference>
<dbReference type="InterPro" id="IPR017853">
    <property type="entry name" value="GH"/>
</dbReference>
<dbReference type="GO" id="GO:0003743">
    <property type="term" value="F:translation initiation factor activity"/>
    <property type="evidence" value="ECO:0007669"/>
    <property type="project" value="InterPro"/>
</dbReference>
<evidence type="ECO:0000256" key="6">
    <source>
        <dbReference type="ARBA" id="ARBA00022801"/>
    </source>
</evidence>
<keyword evidence="7" id="KW-0326">Glycosidase</keyword>
<reference evidence="9" key="1">
    <citation type="submission" date="2019-11" db="EMBL/GenBank/DDBJ databases">
        <authorList>
            <person name="Liu Y."/>
            <person name="Hou J."/>
            <person name="Li T.-Q."/>
            <person name="Guan C.-H."/>
            <person name="Wu X."/>
            <person name="Wu H.-Z."/>
            <person name="Ling F."/>
            <person name="Zhang R."/>
            <person name="Shi X.-G."/>
            <person name="Ren J.-P."/>
            <person name="Chen E.-F."/>
            <person name="Sun J.-M."/>
        </authorList>
    </citation>
    <scope>NUCLEOTIDE SEQUENCE</scope>
    <source>
        <strain evidence="9">Adult_tree_wgs_1</strain>
        <tissue evidence="9">Leaves</tissue>
    </source>
</reference>
<dbReference type="SUPFAM" id="SSF51445">
    <property type="entry name" value="(Trans)glycosidases"/>
    <property type="match status" value="1"/>
</dbReference>
<keyword evidence="6" id="KW-0378">Hydrolase</keyword>
<dbReference type="PANTHER" id="PTHR31451:SF54">
    <property type="entry name" value="MANNAN ENDO-1,4-BETA-MANNOSIDASE 6"/>
    <property type="match status" value="1"/>
</dbReference>
<dbReference type="FunFam" id="3.20.20.80:FF:000012">
    <property type="entry name" value="Mannan endo-1,4-beta-mannosidase 6"/>
    <property type="match status" value="1"/>
</dbReference>
<evidence type="ECO:0000256" key="3">
    <source>
        <dbReference type="ARBA" id="ARBA00005641"/>
    </source>
</evidence>
<comment type="catalytic activity">
    <reaction evidence="1">
        <text>Random hydrolysis of (1-&gt;4)-beta-D-mannosidic linkages in mannans, galactomannans and glucomannans.</text>
        <dbReference type="EC" id="3.2.1.78"/>
    </reaction>
</comment>
<evidence type="ECO:0000256" key="7">
    <source>
        <dbReference type="ARBA" id="ARBA00023295"/>
    </source>
</evidence>
<evidence type="ECO:0000259" key="8">
    <source>
        <dbReference type="SMART" id="SM00653"/>
    </source>
</evidence>
<organism evidence="9 10">
    <name type="scientific">Rhododendron simsii</name>
    <name type="common">Sims's rhododendron</name>
    <dbReference type="NCBI Taxonomy" id="118357"/>
    <lineage>
        <taxon>Eukaryota</taxon>
        <taxon>Viridiplantae</taxon>
        <taxon>Streptophyta</taxon>
        <taxon>Embryophyta</taxon>
        <taxon>Tracheophyta</taxon>
        <taxon>Spermatophyta</taxon>
        <taxon>Magnoliopsida</taxon>
        <taxon>eudicotyledons</taxon>
        <taxon>Gunneridae</taxon>
        <taxon>Pentapetalae</taxon>
        <taxon>asterids</taxon>
        <taxon>Ericales</taxon>
        <taxon>Ericaceae</taxon>
        <taxon>Ericoideae</taxon>
        <taxon>Rhodoreae</taxon>
        <taxon>Rhododendron</taxon>
    </lineage>
</organism>
<dbReference type="InterPro" id="IPR002735">
    <property type="entry name" value="Transl_init_fac_IF2/IF5_dom"/>
</dbReference>
<feature type="domain" description="Translation initiation factor IF2/IF5" evidence="8">
    <location>
        <begin position="112"/>
        <end position="221"/>
    </location>
</feature>
<evidence type="ECO:0000256" key="5">
    <source>
        <dbReference type="ARBA" id="ARBA00022525"/>
    </source>
</evidence>
<protein>
    <recommendedName>
        <fullName evidence="4">mannan endo-1,4-beta-mannosidase</fullName>
        <ecNumber evidence="4">3.2.1.78</ecNumber>
    </recommendedName>
</protein>
<dbReference type="Pfam" id="PF26410">
    <property type="entry name" value="GH5_mannosidase"/>
    <property type="match status" value="2"/>
</dbReference>